<protein>
    <submittedName>
        <fullName evidence="1">Uncharacterized protein</fullName>
    </submittedName>
</protein>
<organism evidence="1 2">
    <name type="scientific">Populus alba</name>
    <name type="common">White poplar</name>
    <dbReference type="NCBI Taxonomy" id="43335"/>
    <lineage>
        <taxon>Eukaryota</taxon>
        <taxon>Viridiplantae</taxon>
        <taxon>Streptophyta</taxon>
        <taxon>Embryophyta</taxon>
        <taxon>Tracheophyta</taxon>
        <taxon>Spermatophyta</taxon>
        <taxon>Magnoliopsida</taxon>
        <taxon>eudicotyledons</taxon>
        <taxon>Gunneridae</taxon>
        <taxon>Pentapetalae</taxon>
        <taxon>rosids</taxon>
        <taxon>fabids</taxon>
        <taxon>Malpighiales</taxon>
        <taxon>Salicaceae</taxon>
        <taxon>Saliceae</taxon>
        <taxon>Populus</taxon>
    </lineage>
</organism>
<name>A0ACC4D5U5_POPAL</name>
<comment type="caution">
    <text evidence="1">The sequence shown here is derived from an EMBL/GenBank/DDBJ whole genome shotgun (WGS) entry which is preliminary data.</text>
</comment>
<dbReference type="Proteomes" id="UP000309997">
    <property type="component" value="Unassembled WGS sequence"/>
</dbReference>
<sequence>MHDFCFTIPYGLVLVIGGVIGYLKKGSMASLGGGAGTGLVLIFAGYLSLKAFEKRKNSFLGLAIETVCAAILTFVMGQRYMQTSKIMPAGIVAGISALMTLFYLYKIATGGNHIPAKAECRRSSKKVPSCYWNSLNRPYSLHLQCAMRANTAEKWFQRRVQKYGPISKLSPGILPLIKKLKFNIICSLLFRIERGGSRRDKLVNLSQYMIEGVWSVAINLFFTRYNCSLQASADVWNMLKDLIAGKKVELQRGANSHQNLPSCLLSKRNQNNEEVTEEIVDNIILILFRLQDMTLHLF</sequence>
<evidence type="ECO:0000313" key="2">
    <source>
        <dbReference type="Proteomes" id="UP000309997"/>
    </source>
</evidence>
<gene>
    <name evidence="1" type="ORF">D5086_003684</name>
</gene>
<keyword evidence="2" id="KW-1185">Reference proteome</keyword>
<reference evidence="1 2" key="1">
    <citation type="journal article" date="2024" name="Plant Biotechnol. J.">
        <title>Genome and CRISPR/Cas9 system of a widespread forest tree (Populus alba) in the world.</title>
        <authorList>
            <person name="Liu Y.J."/>
            <person name="Jiang P.F."/>
            <person name="Han X.M."/>
            <person name="Li X.Y."/>
            <person name="Wang H.M."/>
            <person name="Wang Y.J."/>
            <person name="Wang X.X."/>
            <person name="Zeng Q.Y."/>
        </authorList>
    </citation>
    <scope>NUCLEOTIDE SEQUENCE [LARGE SCALE GENOMIC DNA]</scope>
    <source>
        <strain evidence="2">cv. PAL-ZL1</strain>
    </source>
</reference>
<proteinExistence type="predicted"/>
<dbReference type="EMBL" id="RCHU02000001">
    <property type="protein sequence ID" value="KAL3612664.1"/>
    <property type="molecule type" value="Genomic_DNA"/>
</dbReference>
<accession>A0ACC4D5U5</accession>
<evidence type="ECO:0000313" key="1">
    <source>
        <dbReference type="EMBL" id="KAL3612664.1"/>
    </source>
</evidence>